<keyword evidence="1" id="KW-0732">Signal</keyword>
<dbReference type="RefSeq" id="WP_063370297.1">
    <property type="nucleotide sequence ID" value="NZ_AUYC01000095.1"/>
</dbReference>
<protein>
    <submittedName>
        <fullName evidence="2">Uncharacterized protein</fullName>
    </submittedName>
</protein>
<dbReference type="EMBL" id="AUYC01000095">
    <property type="protein sequence ID" value="KZN57500.1"/>
    <property type="molecule type" value="Genomic_DNA"/>
</dbReference>
<evidence type="ECO:0000256" key="1">
    <source>
        <dbReference type="SAM" id="SignalP"/>
    </source>
</evidence>
<accession>A0A167H0J5</accession>
<sequence length="648" mass="71024">MYGKLLATTVAVAAALAHSSAFALPDATSGNPLSAIGVATPAGVGDVVRDHKNDRLLHVGPANNKEIIGDYFEIGGGPSCSSYVNMKNQLHNLPVSKAQVQQALDNDEFYSNYFQLTVAIPAKNLKKAKEIGDKNAEINALALENGAVIDQYNSLNSIWVGLAADKALSDKEVASLRTQQQDATNMCIVTNATDPVRMSECIIAQINKFTPLISTAQAKSDAISAEQDKIRTDFYTVQGLYKAYTDKLNRLDTQLSFVKDLYGFQLMIANNAYDLEKKAVDEAGRMVAGEAVAGYNLFDDEARILSNAVAGKGYEVRELSVFDIRLNSGVSKENVNILGGDNAPLYRKNVWTYPANTVINFGKIGDKAMPFERETVGDFVHFDATTWDSLGAGSFNFNVTKDARCGSYTENTERSYTYTDSNGIKDSWTVVTDEYVANGNDAVFATNIGLTYNYYAYPGKIEGECSIDVDRMNSYWRNTGKSKGWSWFRSKTRSWDHIRESARENLGMECSLSAVPESNDPVEAARLVEELESQLYTDMWQMFLATYAESYDLVVTDPEVTDAGQSTVGAQLGDGLNKVCPRNKVCQVANVVLRVLDTIGGSKAQGTTSHTSTTYGKIWRRYSKESFNVFQGSALIQAKVCVDKASCK</sequence>
<evidence type="ECO:0000313" key="2">
    <source>
        <dbReference type="EMBL" id="KZN57500.1"/>
    </source>
</evidence>
<reference evidence="2 3" key="1">
    <citation type="submission" date="2013-07" db="EMBL/GenBank/DDBJ databases">
        <title>Comparative Genomic and Metabolomic Analysis of Twelve Strains of Pseudoalteromonas luteoviolacea.</title>
        <authorList>
            <person name="Vynne N.G."/>
            <person name="Mansson M."/>
            <person name="Gram L."/>
        </authorList>
    </citation>
    <scope>NUCLEOTIDE SEQUENCE [LARGE SCALE GENOMIC DNA]</scope>
    <source>
        <strain evidence="2 3">CPMOR-1</strain>
    </source>
</reference>
<dbReference type="PATRIC" id="fig|1365248.3.peg.5293"/>
<dbReference type="Proteomes" id="UP000076486">
    <property type="component" value="Unassembled WGS sequence"/>
</dbReference>
<proteinExistence type="predicted"/>
<feature type="chain" id="PRO_5007887297" evidence="1">
    <location>
        <begin position="24"/>
        <end position="648"/>
    </location>
</feature>
<evidence type="ECO:0000313" key="3">
    <source>
        <dbReference type="Proteomes" id="UP000076486"/>
    </source>
</evidence>
<comment type="caution">
    <text evidence="2">The sequence shown here is derived from an EMBL/GenBank/DDBJ whole genome shotgun (WGS) entry which is preliminary data.</text>
</comment>
<name>A0A167H0J5_9GAMM</name>
<organism evidence="2 3">
    <name type="scientific">Pseudoalteromonas luteoviolacea CPMOR-1</name>
    <dbReference type="NCBI Taxonomy" id="1365248"/>
    <lineage>
        <taxon>Bacteria</taxon>
        <taxon>Pseudomonadati</taxon>
        <taxon>Pseudomonadota</taxon>
        <taxon>Gammaproteobacteria</taxon>
        <taxon>Alteromonadales</taxon>
        <taxon>Pseudoalteromonadaceae</taxon>
        <taxon>Pseudoalteromonas</taxon>
    </lineage>
</organism>
<gene>
    <name evidence="2" type="ORF">N473_06340</name>
</gene>
<dbReference type="AlphaFoldDB" id="A0A167H0J5"/>
<feature type="signal peptide" evidence="1">
    <location>
        <begin position="1"/>
        <end position="23"/>
    </location>
</feature>